<accession>A0AA38UJ80</accession>
<evidence type="ECO:0000256" key="2">
    <source>
        <dbReference type="SAM" id="Phobius"/>
    </source>
</evidence>
<keyword evidence="2" id="KW-0472">Membrane</keyword>
<evidence type="ECO:0000313" key="3">
    <source>
        <dbReference type="EMBL" id="KAJ3843300.1"/>
    </source>
</evidence>
<name>A0AA38UJ80_9AGAR</name>
<organism evidence="3 4">
    <name type="scientific">Lentinula raphanica</name>
    <dbReference type="NCBI Taxonomy" id="153919"/>
    <lineage>
        <taxon>Eukaryota</taxon>
        <taxon>Fungi</taxon>
        <taxon>Dikarya</taxon>
        <taxon>Basidiomycota</taxon>
        <taxon>Agaricomycotina</taxon>
        <taxon>Agaricomycetes</taxon>
        <taxon>Agaricomycetidae</taxon>
        <taxon>Agaricales</taxon>
        <taxon>Marasmiineae</taxon>
        <taxon>Omphalotaceae</taxon>
        <taxon>Lentinula</taxon>
    </lineage>
</organism>
<proteinExistence type="predicted"/>
<keyword evidence="4" id="KW-1185">Reference proteome</keyword>
<dbReference type="EMBL" id="MU805980">
    <property type="protein sequence ID" value="KAJ3843300.1"/>
    <property type="molecule type" value="Genomic_DNA"/>
</dbReference>
<reference evidence="3" key="1">
    <citation type="submission" date="2022-08" db="EMBL/GenBank/DDBJ databases">
        <authorList>
            <consortium name="DOE Joint Genome Institute"/>
            <person name="Min B."/>
            <person name="Riley R."/>
            <person name="Sierra-Patev S."/>
            <person name="Naranjo-Ortiz M."/>
            <person name="Looney B."/>
            <person name="Konkel Z."/>
            <person name="Slot J.C."/>
            <person name="Sakamoto Y."/>
            <person name="Steenwyk J.L."/>
            <person name="Rokas A."/>
            <person name="Carro J."/>
            <person name="Camarero S."/>
            <person name="Ferreira P."/>
            <person name="Molpeceres G."/>
            <person name="Ruiz-Duenas F.J."/>
            <person name="Serrano A."/>
            <person name="Henrissat B."/>
            <person name="Drula E."/>
            <person name="Hughes K.W."/>
            <person name="Mata J.L."/>
            <person name="Ishikawa N.K."/>
            <person name="Vargas-Isla R."/>
            <person name="Ushijima S."/>
            <person name="Smith C.A."/>
            <person name="Ahrendt S."/>
            <person name="Andreopoulos W."/>
            <person name="He G."/>
            <person name="Labutti K."/>
            <person name="Lipzen A."/>
            <person name="Ng V."/>
            <person name="Sandor L."/>
            <person name="Barry K."/>
            <person name="Martinez A.T."/>
            <person name="Xiao Y."/>
            <person name="Gibbons J.G."/>
            <person name="Terashima K."/>
            <person name="Hibbett D.S."/>
            <person name="Grigoriev I.V."/>
        </authorList>
    </citation>
    <scope>NUCLEOTIDE SEQUENCE</scope>
    <source>
        <strain evidence="3">TFB9207</strain>
    </source>
</reference>
<feature type="transmembrane region" description="Helical" evidence="2">
    <location>
        <begin position="61"/>
        <end position="83"/>
    </location>
</feature>
<protein>
    <submittedName>
        <fullName evidence="3">Uncharacterized protein</fullName>
    </submittedName>
</protein>
<dbReference type="AlphaFoldDB" id="A0AA38UJ80"/>
<evidence type="ECO:0000256" key="1">
    <source>
        <dbReference type="SAM" id="MobiDB-lite"/>
    </source>
</evidence>
<gene>
    <name evidence="3" type="ORF">F5878DRAFT_302238</name>
</gene>
<evidence type="ECO:0000313" key="4">
    <source>
        <dbReference type="Proteomes" id="UP001163846"/>
    </source>
</evidence>
<keyword evidence="2" id="KW-1133">Transmembrane helix</keyword>
<feature type="region of interest" description="Disordered" evidence="1">
    <location>
        <begin position="20"/>
        <end position="41"/>
    </location>
</feature>
<comment type="caution">
    <text evidence="3">The sequence shown here is derived from an EMBL/GenBank/DDBJ whole genome shotgun (WGS) entry which is preliminary data.</text>
</comment>
<keyword evidence="2" id="KW-0812">Transmembrane</keyword>
<dbReference type="Proteomes" id="UP001163846">
    <property type="component" value="Unassembled WGS sequence"/>
</dbReference>
<sequence length="151" mass="16921">MLKKPSGFLPPSLELVSPHSQPFLPCKRSKKQRRSTETSLHPHHNYYSPNLLVYSLVMTRFTFALILVFLALTVTPAILAAPISVRCNIGFHKAPSGSESNVVIPELTLFEKMYSFSADLTTTSSMVPQLKDGDYTVVRFSLVSFISLWLM</sequence>